<dbReference type="Proteomes" id="UP000288096">
    <property type="component" value="Unassembled WGS sequence"/>
</dbReference>
<keyword evidence="2" id="KW-1185">Reference proteome</keyword>
<dbReference type="OrthoDB" id="9835331at2"/>
<name>A0A401G3M8_9BACT</name>
<evidence type="ECO:0000313" key="1">
    <source>
        <dbReference type="EMBL" id="GBC63847.1"/>
    </source>
</evidence>
<gene>
    <name evidence="1" type="ORF">DENIS_4846</name>
</gene>
<reference evidence="2" key="1">
    <citation type="submission" date="2017-11" db="EMBL/GenBank/DDBJ databases">
        <authorList>
            <person name="Watanabe M."/>
            <person name="Kojima H."/>
        </authorList>
    </citation>
    <scope>NUCLEOTIDE SEQUENCE [LARGE SCALE GENOMIC DNA]</scope>
    <source>
        <strain evidence="2">Tokyo 01</strain>
    </source>
</reference>
<dbReference type="AlphaFoldDB" id="A0A401G3M8"/>
<proteinExistence type="predicted"/>
<reference evidence="2" key="2">
    <citation type="submission" date="2019-01" db="EMBL/GenBank/DDBJ databases">
        <title>Genome sequence of Desulfonema ishimotonii strain Tokyo 01.</title>
        <authorList>
            <person name="Fukui M."/>
        </authorList>
    </citation>
    <scope>NUCLEOTIDE SEQUENCE [LARGE SCALE GENOMIC DNA]</scope>
    <source>
        <strain evidence="2">Tokyo 01</strain>
    </source>
</reference>
<dbReference type="RefSeq" id="WP_124330882.1">
    <property type="nucleotide sequence ID" value="NZ_BEXT01000001.1"/>
</dbReference>
<evidence type="ECO:0000313" key="2">
    <source>
        <dbReference type="Proteomes" id="UP000288096"/>
    </source>
</evidence>
<comment type="caution">
    <text evidence="1">The sequence shown here is derived from an EMBL/GenBank/DDBJ whole genome shotgun (WGS) entry which is preliminary data.</text>
</comment>
<accession>A0A401G3M8</accession>
<evidence type="ECO:0008006" key="3">
    <source>
        <dbReference type="Google" id="ProtNLM"/>
    </source>
</evidence>
<organism evidence="1 2">
    <name type="scientific">Desulfonema ishimotonii</name>
    <dbReference type="NCBI Taxonomy" id="45657"/>
    <lineage>
        <taxon>Bacteria</taxon>
        <taxon>Pseudomonadati</taxon>
        <taxon>Thermodesulfobacteriota</taxon>
        <taxon>Desulfobacteria</taxon>
        <taxon>Desulfobacterales</taxon>
        <taxon>Desulfococcaceae</taxon>
        <taxon>Desulfonema</taxon>
    </lineage>
</organism>
<dbReference type="EMBL" id="BEXT01000001">
    <property type="protein sequence ID" value="GBC63847.1"/>
    <property type="molecule type" value="Genomic_DNA"/>
</dbReference>
<sequence>MAYTGGELNWLNGRYGISAPANSVPVMKLIRTHCPKTRSELCELIGWHYRTVCPCGIRSRGTVADFGKNLYDAQMRAWGRYRYSLRDCIQWEYDLFVSQSLKGRALENSAMTQLRAALPHLIFTEARGYLDEELRIDILIQQENRILGGVQVKPRSFNHMRQGVIHRNHAANRKLGRPVIYLFYDNAERFVNLPEALAAIRRAGK</sequence>
<protein>
    <recommendedName>
        <fullName evidence="3">Restriction endonuclease</fullName>
    </recommendedName>
</protein>